<name>A0A495QTR3_9ACTN</name>
<keyword evidence="3" id="KW-1185">Reference proteome</keyword>
<dbReference type="OrthoDB" id="3480451at2"/>
<dbReference type="AlphaFoldDB" id="A0A495QTR3"/>
<feature type="transmembrane region" description="Helical" evidence="1">
    <location>
        <begin position="188"/>
        <end position="208"/>
    </location>
</feature>
<reference evidence="2 3" key="1">
    <citation type="submission" date="2018-10" db="EMBL/GenBank/DDBJ databases">
        <title>Genomic Encyclopedia of Archaeal and Bacterial Type Strains, Phase II (KMG-II): from individual species to whole genera.</title>
        <authorList>
            <person name="Goeker M."/>
        </authorList>
    </citation>
    <scope>NUCLEOTIDE SEQUENCE [LARGE SCALE GENOMIC DNA]</scope>
    <source>
        <strain evidence="2 3">DSM 43383</strain>
    </source>
</reference>
<feature type="transmembrane region" description="Helical" evidence="1">
    <location>
        <begin position="20"/>
        <end position="38"/>
    </location>
</feature>
<protein>
    <submittedName>
        <fullName evidence="2">Uncharacterized protein</fullName>
    </submittedName>
</protein>
<dbReference type="RefSeq" id="WP_121434169.1">
    <property type="nucleotide sequence ID" value="NZ_RBWU01000002.1"/>
</dbReference>
<keyword evidence="1" id="KW-0812">Transmembrane</keyword>
<keyword evidence="1" id="KW-0472">Membrane</keyword>
<proteinExistence type="predicted"/>
<evidence type="ECO:0000313" key="3">
    <source>
        <dbReference type="Proteomes" id="UP000274601"/>
    </source>
</evidence>
<sequence>MDTERVDDVIRVRYGNYASAVGTLLFPAAVAFMVFQGLTSSDTFSWVLWWIGTVGLLVSGAVRDVRQVRGLTLDVDGITWHLVELFIPWAQVTALEVDSGVKGSGKPHLIVRTTDPEEALLGRRGLARFIISGNIKQFAGPIAVKAHLLASPPEEVIAVADRLREAPAAPSTPAGDARRTRRTRARRIAGYWDFAAAVAVVAMALSVLTR</sequence>
<evidence type="ECO:0000256" key="1">
    <source>
        <dbReference type="SAM" id="Phobius"/>
    </source>
</evidence>
<organism evidence="2 3">
    <name type="scientific">Actinomadura pelletieri DSM 43383</name>
    <dbReference type="NCBI Taxonomy" id="1120940"/>
    <lineage>
        <taxon>Bacteria</taxon>
        <taxon>Bacillati</taxon>
        <taxon>Actinomycetota</taxon>
        <taxon>Actinomycetes</taxon>
        <taxon>Streptosporangiales</taxon>
        <taxon>Thermomonosporaceae</taxon>
        <taxon>Actinomadura</taxon>
    </lineage>
</organism>
<comment type="caution">
    <text evidence="2">The sequence shown here is derived from an EMBL/GenBank/DDBJ whole genome shotgun (WGS) entry which is preliminary data.</text>
</comment>
<feature type="transmembrane region" description="Helical" evidence="1">
    <location>
        <begin position="44"/>
        <end position="62"/>
    </location>
</feature>
<evidence type="ECO:0000313" key="2">
    <source>
        <dbReference type="EMBL" id="RKS76910.1"/>
    </source>
</evidence>
<keyword evidence="1" id="KW-1133">Transmembrane helix</keyword>
<accession>A0A495QTR3</accession>
<dbReference type="Proteomes" id="UP000274601">
    <property type="component" value="Unassembled WGS sequence"/>
</dbReference>
<gene>
    <name evidence="2" type="ORF">BZB76_2277</name>
</gene>
<dbReference type="EMBL" id="RBWU01000002">
    <property type="protein sequence ID" value="RKS76910.1"/>
    <property type="molecule type" value="Genomic_DNA"/>
</dbReference>